<dbReference type="GO" id="GO:0043186">
    <property type="term" value="C:P granule"/>
    <property type="evidence" value="ECO:0007669"/>
    <property type="project" value="TreeGrafter"/>
</dbReference>
<dbReference type="GO" id="GO:0030719">
    <property type="term" value="P:P granule organization"/>
    <property type="evidence" value="ECO:0007669"/>
    <property type="project" value="TreeGrafter"/>
</dbReference>
<evidence type="ECO:0000256" key="1">
    <source>
        <dbReference type="SAM" id="MobiDB-lite"/>
    </source>
</evidence>
<dbReference type="Gene3D" id="2.30.30.140">
    <property type="match status" value="1"/>
</dbReference>
<dbReference type="SUPFAM" id="SSF63748">
    <property type="entry name" value="Tudor/PWWP/MBT"/>
    <property type="match status" value="1"/>
</dbReference>
<feature type="region of interest" description="Disordered" evidence="1">
    <location>
        <begin position="391"/>
        <end position="421"/>
    </location>
</feature>
<dbReference type="InterPro" id="IPR050621">
    <property type="entry name" value="Tudor_domain_containing"/>
</dbReference>
<feature type="region of interest" description="Disordered" evidence="1">
    <location>
        <begin position="194"/>
        <end position="223"/>
    </location>
</feature>
<protein>
    <submittedName>
        <fullName evidence="3">Tudor domain-containing protein 1</fullName>
    </submittedName>
</protein>
<feature type="compositionally biased region" description="Polar residues" evidence="1">
    <location>
        <begin position="214"/>
        <end position="223"/>
    </location>
</feature>
<gene>
    <name evidence="3" type="primary">Tdrd1</name>
    <name evidence="3" type="ORF">N1851_022198</name>
</gene>
<feature type="domain" description="Tudor" evidence="2">
    <location>
        <begin position="450"/>
        <end position="515"/>
    </location>
</feature>
<dbReference type="Gene3D" id="2.40.50.90">
    <property type="match status" value="1"/>
</dbReference>
<dbReference type="PANTHER" id="PTHR22948:SF29">
    <property type="entry name" value="FI02030P-RELATED"/>
    <property type="match status" value="1"/>
</dbReference>
<evidence type="ECO:0000313" key="3">
    <source>
        <dbReference type="EMBL" id="KAK0140809.1"/>
    </source>
</evidence>
<feature type="compositionally biased region" description="Basic and acidic residues" evidence="1">
    <location>
        <begin position="194"/>
        <end position="211"/>
    </location>
</feature>
<dbReference type="EMBL" id="JAOPHQ010004011">
    <property type="protein sequence ID" value="KAK0140809.1"/>
    <property type="molecule type" value="Genomic_DNA"/>
</dbReference>
<sequence length="685" mass="75229">MTPNVLLIYKLLELENARKALDQGLRGFTNRASEEVQRFLDGSFPTHRYCELSNSLDAKCQTLNSLLTALQDVPRDPQSRVKASADHGDITNRLYLKPDKAVLTTDVLKFGPILQNVLLAGSITKAVQVLGATLSLRRLQHILGPRAVGGDVSRDGVEPSQNTDAGTTDPSSDFQMEENKECVMFKDKAQVSVKDEPPLMNQRQKDSREVPTTKPMSQKTSGRHSTNILMSTQRAFWEVEHDIPVPHQKQTSAQLLDFLRTNTDKRSATEATFTQLKSPSHLITGYPSATISPKIQQSGFDDCSSSSSSGGGGGGSSSSRDDARCVDASPPEEDVVAQYTDGRVPVFRVKRAESSEGTRIYSCMVLTKTELWDIGEVVKQETRGAAVRVATEKRQNEGESGYDKIPAGDPAETPQSPRCTNTTCGSVSAKTILLSRHTSIPKFEICAFKEMEVVVSHVVTPGNFYIQHPDVMAKQRALVKEWNGPLFAEENSVPDIGTLVMGFFSEQKQWCRAQVMKICGVSGGDEHCGGTGGGVTNISVEVMRLDHGDTACLSLRNVGYLTPDMAVLPLQAARVSLASVTPAEGSQWTEQAVSWFKAMVENRTLYARLYPLDSTITVQLFLEKGKMGAMRRGASVSLRLAQNGHAKHDKMKAVGGVKRGNYQLQMKKQEADWQKYLISCYTERK</sequence>
<comment type="caution">
    <text evidence="3">The sequence shown here is derived from an EMBL/GenBank/DDBJ whole genome shotgun (WGS) entry which is preliminary data.</text>
</comment>
<name>A0AA47MIQ2_MERPO</name>
<reference evidence="3" key="1">
    <citation type="journal article" date="2023" name="Front. Mar. Sci.">
        <title>A new Merluccius polli reference genome to investigate the effects of global change in West African waters.</title>
        <authorList>
            <person name="Mateo J.L."/>
            <person name="Blanco-Fernandez C."/>
            <person name="Garcia-Vazquez E."/>
            <person name="Machado-Schiaffino G."/>
        </authorList>
    </citation>
    <scope>NUCLEOTIDE SEQUENCE</scope>
    <source>
        <strain evidence="3">C29</strain>
        <tissue evidence="3">Fin</tissue>
    </source>
</reference>
<feature type="compositionally biased region" description="Polar residues" evidence="1">
    <location>
        <begin position="159"/>
        <end position="174"/>
    </location>
</feature>
<dbReference type="GO" id="GO:0007283">
    <property type="term" value="P:spermatogenesis"/>
    <property type="evidence" value="ECO:0007669"/>
    <property type="project" value="TreeGrafter"/>
</dbReference>
<organism evidence="3 4">
    <name type="scientific">Merluccius polli</name>
    <name type="common">Benguela hake</name>
    <name type="synonym">Merluccius cadenati</name>
    <dbReference type="NCBI Taxonomy" id="89951"/>
    <lineage>
        <taxon>Eukaryota</taxon>
        <taxon>Metazoa</taxon>
        <taxon>Chordata</taxon>
        <taxon>Craniata</taxon>
        <taxon>Vertebrata</taxon>
        <taxon>Euteleostomi</taxon>
        <taxon>Actinopterygii</taxon>
        <taxon>Neopterygii</taxon>
        <taxon>Teleostei</taxon>
        <taxon>Neoteleostei</taxon>
        <taxon>Acanthomorphata</taxon>
        <taxon>Zeiogadaria</taxon>
        <taxon>Gadariae</taxon>
        <taxon>Gadiformes</taxon>
        <taxon>Gadoidei</taxon>
        <taxon>Merlucciidae</taxon>
        <taxon>Merluccius</taxon>
    </lineage>
</organism>
<dbReference type="PANTHER" id="PTHR22948">
    <property type="entry name" value="TUDOR DOMAIN CONTAINING PROTEIN"/>
    <property type="match status" value="1"/>
</dbReference>
<accession>A0AA47MIQ2</accession>
<keyword evidence="4" id="KW-1185">Reference proteome</keyword>
<feature type="region of interest" description="Disordered" evidence="1">
    <location>
        <begin position="294"/>
        <end position="334"/>
    </location>
</feature>
<dbReference type="Proteomes" id="UP001174136">
    <property type="component" value="Unassembled WGS sequence"/>
</dbReference>
<dbReference type="Pfam" id="PF00567">
    <property type="entry name" value="TUDOR"/>
    <property type="match status" value="1"/>
</dbReference>
<feature type="region of interest" description="Disordered" evidence="1">
    <location>
        <begin position="147"/>
        <end position="174"/>
    </location>
</feature>
<proteinExistence type="predicted"/>
<dbReference type="InterPro" id="IPR035437">
    <property type="entry name" value="SNase_OB-fold_sf"/>
</dbReference>
<dbReference type="GO" id="GO:0034587">
    <property type="term" value="P:piRNA processing"/>
    <property type="evidence" value="ECO:0007669"/>
    <property type="project" value="TreeGrafter"/>
</dbReference>
<evidence type="ECO:0000313" key="4">
    <source>
        <dbReference type="Proteomes" id="UP001174136"/>
    </source>
</evidence>
<dbReference type="AlphaFoldDB" id="A0AA47MIQ2"/>
<dbReference type="InterPro" id="IPR002999">
    <property type="entry name" value="Tudor"/>
</dbReference>
<evidence type="ECO:0000259" key="2">
    <source>
        <dbReference type="Pfam" id="PF00567"/>
    </source>
</evidence>